<dbReference type="Gene3D" id="3.20.20.80">
    <property type="entry name" value="Glycosidases"/>
    <property type="match status" value="1"/>
</dbReference>
<dbReference type="PANTHER" id="PTHR10357">
    <property type="entry name" value="ALPHA-AMYLASE FAMILY MEMBER"/>
    <property type="match status" value="1"/>
</dbReference>
<dbReference type="RefSeq" id="WP_382349528.1">
    <property type="nucleotide sequence ID" value="NZ_JBHSMC010000009.1"/>
</dbReference>
<keyword evidence="8" id="KW-1185">Reference proteome</keyword>
<dbReference type="InterPro" id="IPR045857">
    <property type="entry name" value="O16G_dom_2"/>
</dbReference>
<comment type="similarity">
    <text evidence="1 4">Belongs to the glycosyl hydrolase 13 family.</text>
</comment>
<keyword evidence="3 5" id="KW-0326">Glycosidase</keyword>
<dbReference type="Proteomes" id="UP001596147">
    <property type="component" value="Unassembled WGS sequence"/>
</dbReference>
<dbReference type="Gene3D" id="3.90.400.10">
    <property type="entry name" value="Oligo-1,6-glucosidase, Domain 2"/>
    <property type="match status" value="1"/>
</dbReference>
<keyword evidence="2 5" id="KW-0378">Hydrolase</keyword>
<name>A0ABW0LIZ7_9BACI</name>
<keyword evidence="5" id="KW-0119">Carbohydrate metabolism</keyword>
<dbReference type="PANTHER" id="PTHR10357:SF179">
    <property type="entry name" value="NEUTRAL AND BASIC AMINO ACID TRANSPORT PROTEIN RBAT"/>
    <property type="match status" value="1"/>
</dbReference>
<dbReference type="GO" id="GO:0016787">
    <property type="term" value="F:hydrolase activity"/>
    <property type="evidence" value="ECO:0007669"/>
    <property type="project" value="UniProtKB-KW"/>
</dbReference>
<gene>
    <name evidence="7" type="ORF">ACFPM4_07245</name>
</gene>
<evidence type="ECO:0000313" key="7">
    <source>
        <dbReference type="EMBL" id="MFC5464543.1"/>
    </source>
</evidence>
<dbReference type="SUPFAM" id="SSF51011">
    <property type="entry name" value="Glycosyl hydrolase domain"/>
    <property type="match status" value="1"/>
</dbReference>
<dbReference type="InterPro" id="IPR006047">
    <property type="entry name" value="GH13_cat_dom"/>
</dbReference>
<feature type="domain" description="Glycosyl hydrolase family 13 catalytic" evidence="6">
    <location>
        <begin position="49"/>
        <end position="440"/>
    </location>
</feature>
<dbReference type="Pfam" id="PF00128">
    <property type="entry name" value="Alpha-amylase"/>
    <property type="match status" value="1"/>
</dbReference>
<evidence type="ECO:0000256" key="4">
    <source>
        <dbReference type="RuleBase" id="RU003615"/>
    </source>
</evidence>
<reference evidence="8" key="1">
    <citation type="journal article" date="2019" name="Int. J. Syst. Evol. Microbiol.">
        <title>The Global Catalogue of Microorganisms (GCM) 10K type strain sequencing project: providing services to taxonomists for standard genome sequencing and annotation.</title>
        <authorList>
            <consortium name="The Broad Institute Genomics Platform"/>
            <consortium name="The Broad Institute Genome Sequencing Center for Infectious Disease"/>
            <person name="Wu L."/>
            <person name="Ma J."/>
        </authorList>
    </citation>
    <scope>NUCLEOTIDE SEQUENCE [LARGE SCALE GENOMIC DNA]</scope>
    <source>
        <strain evidence="8">CGMCC 1.12237</strain>
    </source>
</reference>
<dbReference type="Pfam" id="PF23915">
    <property type="entry name" value="SusG_C"/>
    <property type="match status" value="1"/>
</dbReference>
<organism evidence="7 8">
    <name type="scientific">Lederbergia graminis</name>
    <dbReference type="NCBI Taxonomy" id="735518"/>
    <lineage>
        <taxon>Bacteria</taxon>
        <taxon>Bacillati</taxon>
        <taxon>Bacillota</taxon>
        <taxon>Bacilli</taxon>
        <taxon>Bacillales</taxon>
        <taxon>Bacillaceae</taxon>
        <taxon>Lederbergia</taxon>
    </lineage>
</organism>
<comment type="catalytic activity">
    <reaction evidence="5">
        <text>Endohydrolysis of (1-&gt;4)-alpha-D-glucosidic linkages in polysaccharides containing three or more (1-&gt;4)-alpha-linked D-glucose units.</text>
        <dbReference type="EC" id="3.2.1.1"/>
    </reaction>
</comment>
<dbReference type="EMBL" id="JBHSMC010000009">
    <property type="protein sequence ID" value="MFC5464543.1"/>
    <property type="molecule type" value="Genomic_DNA"/>
</dbReference>
<evidence type="ECO:0000256" key="1">
    <source>
        <dbReference type="ARBA" id="ARBA00008061"/>
    </source>
</evidence>
<evidence type="ECO:0000256" key="2">
    <source>
        <dbReference type="ARBA" id="ARBA00022801"/>
    </source>
</evidence>
<dbReference type="InterPro" id="IPR006046">
    <property type="entry name" value="Alpha_amylase"/>
</dbReference>
<evidence type="ECO:0000256" key="3">
    <source>
        <dbReference type="ARBA" id="ARBA00023295"/>
    </source>
</evidence>
<dbReference type="SUPFAM" id="SSF51445">
    <property type="entry name" value="(Trans)glycosidases"/>
    <property type="match status" value="1"/>
</dbReference>
<evidence type="ECO:0000256" key="5">
    <source>
        <dbReference type="RuleBase" id="RU361134"/>
    </source>
</evidence>
<dbReference type="EC" id="3.2.1.1" evidence="5"/>
<evidence type="ECO:0000259" key="6">
    <source>
        <dbReference type="SMART" id="SM00642"/>
    </source>
</evidence>
<protein>
    <recommendedName>
        <fullName evidence="5">Alpha-amylase</fullName>
        <ecNumber evidence="5">3.2.1.1</ecNumber>
    </recommendedName>
</protein>
<comment type="caution">
    <text evidence="7">The sequence shown here is derived from an EMBL/GenBank/DDBJ whole genome shotgun (WGS) entry which is preliminary data.</text>
</comment>
<dbReference type="InterPro" id="IPR056300">
    <property type="entry name" value="SusG-like_C"/>
</dbReference>
<proteinExistence type="inferred from homology"/>
<dbReference type="PROSITE" id="PS51257">
    <property type="entry name" value="PROKAR_LIPOPROTEIN"/>
    <property type="match status" value="1"/>
</dbReference>
<dbReference type="PRINTS" id="PR00110">
    <property type="entry name" value="ALPHAAMYLASE"/>
</dbReference>
<dbReference type="InterPro" id="IPR017853">
    <property type="entry name" value="GH"/>
</dbReference>
<dbReference type="CDD" id="cd11316">
    <property type="entry name" value="AmyAc_bac2_AmyA"/>
    <property type="match status" value="1"/>
</dbReference>
<evidence type="ECO:0000313" key="8">
    <source>
        <dbReference type="Proteomes" id="UP001596147"/>
    </source>
</evidence>
<dbReference type="Gene3D" id="2.60.40.1180">
    <property type="entry name" value="Golgi alpha-mannosidase II"/>
    <property type="match status" value="1"/>
</dbReference>
<accession>A0ABW0LIZ7</accession>
<dbReference type="SMART" id="SM00642">
    <property type="entry name" value="Aamy"/>
    <property type="match status" value="1"/>
</dbReference>
<dbReference type="InterPro" id="IPR013780">
    <property type="entry name" value="Glyco_hydro_b"/>
</dbReference>
<sequence length="529" mass="60821">MRVKNPNIFLVVIMTITLLLSGCMKKETEKSDSTNKDLLSLDPHGVYYEIFVRSFADSDGDGIGDLNGAISKLDYLVDLGIEGIWLMPINPSPSYHGYDVTDYREINPEYGSLQDMKRFVTEAHRKGIKVIMDLVINHTSKEHKWFQKALAGEGKFKDYYVWSDENTNISALGEWSQKVWHGSTDEKYEGIFWDGMPDLNFDNHDVRDEIIDIAKYWLEEIGVDGFRLDAAKHIYSESSSKNAEEKNHEWWREFREVLAQINPEVILVGEVWDSAAIVAPYLDEGLTSAFNFDLSTKILESVKQENDNGIVTTLIRTREYFHKISNGKFIDSIFLTNHDMPRVMTELNGNIDHAKMAASLLLTLPGNPFLYYGEEIGLKGPKPDEEIREPFIWKKNKNAPEQTTWQISKHNRNGEQVAVEAQMEDESSLLHHYRKMIRIRRSNTALRAGEIERAFTKVDGMVNFKRVNDGDEVLVLHNLTNENKSFFLAEQEQEFSSVLDKTDEKVEIKKEGNKVSVLMPPYTSFILRK</sequence>